<organism evidence="3 4">
    <name type="scientific">Microthyrium microscopicum</name>
    <dbReference type="NCBI Taxonomy" id="703497"/>
    <lineage>
        <taxon>Eukaryota</taxon>
        <taxon>Fungi</taxon>
        <taxon>Dikarya</taxon>
        <taxon>Ascomycota</taxon>
        <taxon>Pezizomycotina</taxon>
        <taxon>Dothideomycetes</taxon>
        <taxon>Dothideomycetes incertae sedis</taxon>
        <taxon>Microthyriales</taxon>
        <taxon>Microthyriaceae</taxon>
        <taxon>Microthyrium</taxon>
    </lineage>
</organism>
<dbReference type="OrthoDB" id="5242705at2759"/>
<reference evidence="3" key="1">
    <citation type="journal article" date="2020" name="Stud. Mycol.">
        <title>101 Dothideomycetes genomes: a test case for predicting lifestyles and emergence of pathogens.</title>
        <authorList>
            <person name="Haridas S."/>
            <person name="Albert R."/>
            <person name="Binder M."/>
            <person name="Bloem J."/>
            <person name="Labutti K."/>
            <person name="Salamov A."/>
            <person name="Andreopoulos B."/>
            <person name="Baker S."/>
            <person name="Barry K."/>
            <person name="Bills G."/>
            <person name="Bluhm B."/>
            <person name="Cannon C."/>
            <person name="Castanera R."/>
            <person name="Culley D."/>
            <person name="Daum C."/>
            <person name="Ezra D."/>
            <person name="Gonzalez J."/>
            <person name="Henrissat B."/>
            <person name="Kuo A."/>
            <person name="Liang C."/>
            <person name="Lipzen A."/>
            <person name="Lutzoni F."/>
            <person name="Magnuson J."/>
            <person name="Mondo S."/>
            <person name="Nolan M."/>
            <person name="Ohm R."/>
            <person name="Pangilinan J."/>
            <person name="Park H.-J."/>
            <person name="Ramirez L."/>
            <person name="Alfaro M."/>
            <person name="Sun H."/>
            <person name="Tritt A."/>
            <person name="Yoshinaga Y."/>
            <person name="Zwiers L.-H."/>
            <person name="Turgeon B."/>
            <person name="Goodwin S."/>
            <person name="Spatafora J."/>
            <person name="Crous P."/>
            <person name="Grigoriev I."/>
        </authorList>
    </citation>
    <scope>NUCLEOTIDE SEQUENCE</scope>
    <source>
        <strain evidence="3">CBS 115976</strain>
    </source>
</reference>
<keyword evidence="2" id="KW-0812">Transmembrane</keyword>
<keyword evidence="2" id="KW-1133">Transmembrane helix</keyword>
<dbReference type="PANTHER" id="PTHR35394:SF5">
    <property type="entry name" value="DUF3176 DOMAIN-CONTAINING PROTEIN"/>
    <property type="match status" value="1"/>
</dbReference>
<evidence type="ECO:0000256" key="2">
    <source>
        <dbReference type="SAM" id="Phobius"/>
    </source>
</evidence>
<evidence type="ECO:0000256" key="1">
    <source>
        <dbReference type="SAM" id="MobiDB-lite"/>
    </source>
</evidence>
<keyword evidence="4" id="KW-1185">Reference proteome</keyword>
<feature type="compositionally biased region" description="Polar residues" evidence="1">
    <location>
        <begin position="24"/>
        <end position="38"/>
    </location>
</feature>
<evidence type="ECO:0000313" key="4">
    <source>
        <dbReference type="Proteomes" id="UP000799302"/>
    </source>
</evidence>
<feature type="region of interest" description="Disordered" evidence="1">
    <location>
        <begin position="1"/>
        <end position="38"/>
    </location>
</feature>
<feature type="transmembrane region" description="Helical" evidence="2">
    <location>
        <begin position="136"/>
        <end position="155"/>
    </location>
</feature>
<dbReference type="InterPro" id="IPR021514">
    <property type="entry name" value="DUF3176"/>
</dbReference>
<feature type="transmembrane region" description="Helical" evidence="2">
    <location>
        <begin position="104"/>
        <end position="124"/>
    </location>
</feature>
<dbReference type="PANTHER" id="PTHR35394">
    <property type="entry name" value="DUF3176 DOMAIN-CONTAINING PROTEIN"/>
    <property type="match status" value="1"/>
</dbReference>
<feature type="compositionally biased region" description="Polar residues" evidence="1">
    <location>
        <begin position="1"/>
        <end position="15"/>
    </location>
</feature>
<gene>
    <name evidence="3" type="ORF">BT63DRAFT_475737</name>
</gene>
<dbReference type="Pfam" id="PF11374">
    <property type="entry name" value="DUF3176"/>
    <property type="match status" value="1"/>
</dbReference>
<feature type="transmembrane region" description="Helical" evidence="2">
    <location>
        <begin position="601"/>
        <end position="621"/>
    </location>
</feature>
<dbReference type="Proteomes" id="UP000799302">
    <property type="component" value="Unassembled WGS sequence"/>
</dbReference>
<dbReference type="EMBL" id="MU004231">
    <property type="protein sequence ID" value="KAF2673192.1"/>
    <property type="molecule type" value="Genomic_DNA"/>
</dbReference>
<keyword evidence="2" id="KW-0472">Membrane</keyword>
<dbReference type="AlphaFoldDB" id="A0A6A6ULS8"/>
<evidence type="ECO:0000313" key="3">
    <source>
        <dbReference type="EMBL" id="KAF2673192.1"/>
    </source>
</evidence>
<name>A0A6A6ULS8_9PEZI</name>
<sequence>MAGQPSISEQASPQSPTSPIPEPDTQSITSTRQYSDNGLSINNDTYYAETKSSGSFQTFYIASQQRKSIGSKPSESSAQNHEHLEMDQPGFWRKWFLEWWGIELLSLGFSALSMVIILIVLAQYDGKGLPQWKLGISINAFISIFAGFTKSALLLPTAQALGQLKWNWFTKSRPMHDFELLDSASRGPWGALLLLGRMKGITLASIGAAIILLSVPLDLFFQQIVQFPTVWIVSGDATLARTIYYNPVPNEYYVQDDTVYSPDPTTDSAVEPLIWSTGNPQQVRSSCPSRRCTFEPFESLGVCSSCIELPDLLKFGVRNVVDNWSADSVANPNLDNLTNTPSVGWYLEAPGQDPILMAGYSYQSNDTLTPKSILRGRIEPMREMFTRQARFPGGTINFHNITNPLADFLIAFNLGILGSSDSGIFNQTPVVHECALYWCVQTIQARLEGGIIAENITATRQLVSSHADDPWDPDTKTFLTNFTLTKPDLQNPKGALLNFGVSNITTRTTIQVSEIFSPSSWTEFNGDTTMAKVNWRGNPFYNRPVANSANPWSSHNDPVAHVAAIAEEMSKAMRNTPQGATDTYDLVIGKAWEEQIRVHIIWAWIVLPAVLMAISFVFLAATMARSSRDDFIGIWKTSALAILFNGFGDDVQRKIGGSSTERLGQAKRTAKDLTVRLEED</sequence>
<accession>A0A6A6ULS8</accession>
<protein>
    <submittedName>
        <fullName evidence="3">Uncharacterized protein</fullName>
    </submittedName>
</protein>
<proteinExistence type="predicted"/>